<evidence type="ECO:0000256" key="1">
    <source>
        <dbReference type="ARBA" id="ARBA00006484"/>
    </source>
</evidence>
<organism evidence="5">
    <name type="scientific">Edaphobacter paludis</name>
    <dbReference type="NCBI Taxonomy" id="3035702"/>
    <lineage>
        <taxon>Bacteria</taxon>
        <taxon>Pseudomonadati</taxon>
        <taxon>Acidobacteriota</taxon>
        <taxon>Terriglobia</taxon>
        <taxon>Terriglobales</taxon>
        <taxon>Acidobacteriaceae</taxon>
        <taxon>Edaphobacter</taxon>
    </lineage>
</organism>
<reference evidence="5" key="1">
    <citation type="submission" date="2023-03" db="EMBL/GenBank/DDBJ databases">
        <title>Edaphobacter sp.</title>
        <authorList>
            <person name="Huber K.J."/>
            <person name="Papendorf J."/>
            <person name="Pilke C."/>
            <person name="Bunk B."/>
            <person name="Sproeer C."/>
            <person name="Pester M."/>
        </authorList>
    </citation>
    <scope>NUCLEOTIDE SEQUENCE</scope>
    <source>
        <strain evidence="5">DSM 109919</strain>
    </source>
</reference>
<dbReference type="PANTHER" id="PTHR42901">
    <property type="entry name" value="ALCOHOL DEHYDROGENASE"/>
    <property type="match status" value="1"/>
</dbReference>
<accession>A0AAU7CXK1</accession>
<dbReference type="PANTHER" id="PTHR42901:SF1">
    <property type="entry name" value="ALCOHOL DEHYDROGENASE"/>
    <property type="match status" value="1"/>
</dbReference>
<name>A0AAU7CXK1_9BACT</name>
<dbReference type="InterPro" id="IPR036291">
    <property type="entry name" value="NAD(P)-bd_dom_sf"/>
</dbReference>
<dbReference type="GO" id="GO:0016616">
    <property type="term" value="F:oxidoreductase activity, acting on the CH-OH group of donors, NAD or NADP as acceptor"/>
    <property type="evidence" value="ECO:0007669"/>
    <property type="project" value="UniProtKB-ARBA"/>
</dbReference>
<evidence type="ECO:0000313" key="5">
    <source>
        <dbReference type="EMBL" id="XBH09632.1"/>
    </source>
</evidence>
<dbReference type="PRINTS" id="PR00081">
    <property type="entry name" value="GDHRDH"/>
</dbReference>
<dbReference type="SUPFAM" id="SSF51735">
    <property type="entry name" value="NAD(P)-binding Rossmann-fold domains"/>
    <property type="match status" value="1"/>
</dbReference>
<dbReference type="EMBL" id="CP121194">
    <property type="protein sequence ID" value="XBH09632.1"/>
    <property type="molecule type" value="Genomic_DNA"/>
</dbReference>
<feature type="domain" description="Ketoreductase" evidence="4">
    <location>
        <begin position="7"/>
        <end position="193"/>
    </location>
</feature>
<protein>
    <submittedName>
        <fullName evidence="5">SDR family NAD(P)-dependent oxidoreductase</fullName>
    </submittedName>
</protein>
<evidence type="ECO:0000259" key="4">
    <source>
        <dbReference type="SMART" id="SM00822"/>
    </source>
</evidence>
<dbReference type="AlphaFoldDB" id="A0AAU7CXK1"/>
<dbReference type="PRINTS" id="PR00080">
    <property type="entry name" value="SDRFAMILY"/>
</dbReference>
<dbReference type="KEGG" id="epl:P4G45_14225"/>
<dbReference type="InterPro" id="IPR057326">
    <property type="entry name" value="KR_dom"/>
</dbReference>
<dbReference type="SMART" id="SM00822">
    <property type="entry name" value="PKS_KR"/>
    <property type="match status" value="1"/>
</dbReference>
<dbReference type="InterPro" id="IPR002347">
    <property type="entry name" value="SDR_fam"/>
</dbReference>
<dbReference type="Gene3D" id="3.40.50.720">
    <property type="entry name" value="NAD(P)-binding Rossmann-like Domain"/>
    <property type="match status" value="1"/>
</dbReference>
<dbReference type="FunFam" id="3.40.50.720:FF:000047">
    <property type="entry name" value="NADP-dependent L-serine/L-allo-threonine dehydrogenase"/>
    <property type="match status" value="1"/>
</dbReference>
<evidence type="ECO:0000256" key="3">
    <source>
        <dbReference type="RuleBase" id="RU000363"/>
    </source>
</evidence>
<gene>
    <name evidence="5" type="ORF">P4G45_14225</name>
</gene>
<dbReference type="Pfam" id="PF00106">
    <property type="entry name" value="adh_short"/>
    <property type="match status" value="1"/>
</dbReference>
<keyword evidence="2" id="KW-0560">Oxidoreductase</keyword>
<proteinExistence type="inferred from homology"/>
<comment type="similarity">
    <text evidence="1 3">Belongs to the short-chain dehydrogenases/reductases (SDR) family.</text>
</comment>
<sequence>MESFKGKRVLITGGSIGIGQAIVTRLVKGGAHVVNLSRSKGDWTNLSSEQGSVETLTCDIGDSKAVLDALEQLKQRQDSVDILINNAGIALGAPKVFWEQPLEDIHRVIATNVLGLVNVTHAAMKLFLGPAAKGTILNISSITGLEVPIKGMGEVSYHASKAFMEGFTNTLRHEAIGTDIRVLTLRPGFVRTNFHFDRMGKDQEKFEGVFEGLEPLSSEDVADAAIWVLSQPERISIKALDIVPTPQRSLTQNDREWNSRHQPH</sequence>
<dbReference type="RefSeq" id="WP_348267141.1">
    <property type="nucleotide sequence ID" value="NZ_CP121194.1"/>
</dbReference>
<evidence type="ECO:0000256" key="2">
    <source>
        <dbReference type="ARBA" id="ARBA00023002"/>
    </source>
</evidence>